<dbReference type="STRING" id="988480.A0A075B3L0"/>
<dbReference type="InterPro" id="IPR023395">
    <property type="entry name" value="MCP_dom_sf"/>
</dbReference>
<keyword evidence="7 8" id="KW-0472">Membrane</keyword>
<evidence type="ECO:0000256" key="9">
    <source>
        <dbReference type="RuleBase" id="RU000488"/>
    </source>
</evidence>
<evidence type="ECO:0000256" key="8">
    <source>
        <dbReference type="PROSITE-ProRule" id="PRU00282"/>
    </source>
</evidence>
<accession>A0A075B3L0</accession>
<sequence length="175" mass="19301">MPNADDADFWNVAIASSFSGLISRAITHPIDTVKVSVQSGKPLNVKNLYSGLFASLVFTSPALSSYLLTYEETKKFLKTKKSFNDNSVTHCLSAVAAEIVSGLLWTPMDVIKQHMQVQAKSSSTMSVIKDVWQRNGLKGFFKGYGISLIVYVPHSMIYFTVYEKARGGTTLDDEC</sequence>
<dbReference type="HOGENOM" id="CLU_015166_10_3_1"/>
<feature type="repeat" description="Solcar" evidence="8">
    <location>
        <begin position="85"/>
        <end position="168"/>
    </location>
</feature>
<gene>
    <name evidence="11" type="ORF">O9G_001437</name>
</gene>
<dbReference type="EMBL" id="KE560384">
    <property type="protein sequence ID" value="EPZ36992.1"/>
    <property type="molecule type" value="Genomic_DNA"/>
</dbReference>
<dbReference type="PANTHER" id="PTHR45667">
    <property type="entry name" value="S-ADENOSYLMETHIONINE MITOCHONDRIAL CARRIER PROTEIN"/>
    <property type="match status" value="1"/>
</dbReference>
<evidence type="ECO:0000256" key="4">
    <source>
        <dbReference type="ARBA" id="ARBA00022692"/>
    </source>
</evidence>
<keyword evidence="3 9" id="KW-0813">Transport</keyword>
<evidence type="ECO:0000256" key="1">
    <source>
        <dbReference type="ARBA" id="ARBA00004141"/>
    </source>
</evidence>
<evidence type="ECO:0000256" key="3">
    <source>
        <dbReference type="ARBA" id="ARBA00022448"/>
    </source>
</evidence>
<organism evidence="11 12">
    <name type="scientific">Rozella allomycis (strain CSF55)</name>
    <dbReference type="NCBI Taxonomy" id="988480"/>
    <lineage>
        <taxon>Eukaryota</taxon>
        <taxon>Fungi</taxon>
        <taxon>Fungi incertae sedis</taxon>
        <taxon>Cryptomycota</taxon>
        <taxon>Cryptomycota incertae sedis</taxon>
        <taxon>Rozella</taxon>
    </lineage>
</organism>
<feature type="transmembrane region" description="Helical" evidence="10">
    <location>
        <begin position="48"/>
        <end position="68"/>
    </location>
</feature>
<dbReference type="GO" id="GO:0016020">
    <property type="term" value="C:membrane"/>
    <property type="evidence" value="ECO:0007669"/>
    <property type="project" value="UniProtKB-SubCell"/>
</dbReference>
<evidence type="ECO:0000313" key="11">
    <source>
        <dbReference type="EMBL" id="EPZ36992.1"/>
    </source>
</evidence>
<dbReference type="SUPFAM" id="SSF103506">
    <property type="entry name" value="Mitochondrial carrier"/>
    <property type="match status" value="1"/>
</dbReference>
<evidence type="ECO:0000313" key="12">
    <source>
        <dbReference type="Proteomes" id="UP000030755"/>
    </source>
</evidence>
<comment type="similarity">
    <text evidence="2 9">Belongs to the mitochondrial carrier (TC 2.A.29) family.</text>
</comment>
<dbReference type="Gene3D" id="1.50.40.10">
    <property type="entry name" value="Mitochondrial carrier domain"/>
    <property type="match status" value="1"/>
</dbReference>
<dbReference type="AlphaFoldDB" id="A0A075B3L0"/>
<dbReference type="Pfam" id="PF00153">
    <property type="entry name" value="Mito_carr"/>
    <property type="match status" value="2"/>
</dbReference>
<evidence type="ECO:0000256" key="6">
    <source>
        <dbReference type="ARBA" id="ARBA00022989"/>
    </source>
</evidence>
<keyword evidence="4 8" id="KW-0812">Transmembrane</keyword>
<dbReference type="Proteomes" id="UP000030755">
    <property type="component" value="Unassembled WGS sequence"/>
</dbReference>
<dbReference type="InterPro" id="IPR018108">
    <property type="entry name" value="MCP_transmembrane"/>
</dbReference>
<comment type="subcellular location">
    <subcellularLocation>
        <location evidence="1">Membrane</location>
        <topology evidence="1">Multi-pass membrane protein</topology>
    </subcellularLocation>
</comment>
<evidence type="ECO:0000256" key="2">
    <source>
        <dbReference type="ARBA" id="ARBA00006375"/>
    </source>
</evidence>
<name>A0A075B3L0_ROZAC</name>
<dbReference type="PROSITE" id="PS50920">
    <property type="entry name" value="SOLCAR"/>
    <property type="match status" value="1"/>
</dbReference>
<evidence type="ECO:0000256" key="7">
    <source>
        <dbReference type="ARBA" id="ARBA00023136"/>
    </source>
</evidence>
<proteinExistence type="inferred from homology"/>
<keyword evidence="6 10" id="KW-1133">Transmembrane helix</keyword>
<protein>
    <submittedName>
        <fullName evidence="11">Mitochondrial carrier domain-containing protein</fullName>
    </submittedName>
</protein>
<evidence type="ECO:0000256" key="10">
    <source>
        <dbReference type="SAM" id="Phobius"/>
    </source>
</evidence>
<dbReference type="OrthoDB" id="250329at2759"/>
<keyword evidence="5" id="KW-0677">Repeat</keyword>
<keyword evidence="12" id="KW-1185">Reference proteome</keyword>
<evidence type="ECO:0000256" key="5">
    <source>
        <dbReference type="ARBA" id="ARBA00022737"/>
    </source>
</evidence>
<reference evidence="11 12" key="1">
    <citation type="journal article" date="2013" name="Curr. Biol.">
        <title>Shared signatures of parasitism and phylogenomics unite Cryptomycota and microsporidia.</title>
        <authorList>
            <person name="James T.Y."/>
            <person name="Pelin A."/>
            <person name="Bonen L."/>
            <person name="Ahrendt S."/>
            <person name="Sain D."/>
            <person name="Corradi N."/>
            <person name="Stajich J.E."/>
        </authorList>
    </citation>
    <scope>NUCLEOTIDE SEQUENCE [LARGE SCALE GENOMIC DNA]</scope>
    <source>
        <strain evidence="11 12">CSF55</strain>
    </source>
</reference>